<dbReference type="Gene3D" id="1.10.287.850">
    <property type="entry name" value="HP0062-like domain"/>
    <property type="match status" value="1"/>
</dbReference>
<dbReference type="EMBL" id="SIHJ01000002">
    <property type="protein sequence ID" value="TWT34085.1"/>
    <property type="molecule type" value="Genomic_DNA"/>
</dbReference>
<proteinExistence type="predicted"/>
<sequence length="90" mass="10725">MAQAIVDPAELRRFANNLKKFNTELEERMTSLAAQLHSLSASWRDQEHKKFAEEFEDQMKAIARYVEITNEHAPFLMRKAERIEEYLQQR</sequence>
<gene>
    <name evidence="2" type="ORF">KOR34_39210</name>
</gene>
<protein>
    <recommendedName>
        <fullName evidence="4">WXG100 family type VII secretion target</fullName>
    </recommendedName>
</protein>
<name>A0A5C5V8J5_9BACT</name>
<dbReference type="InterPro" id="IPR010310">
    <property type="entry name" value="T7SS_ESAT-6-like"/>
</dbReference>
<dbReference type="RefSeq" id="WP_146567235.1">
    <property type="nucleotide sequence ID" value="NZ_SIHJ01000002.1"/>
</dbReference>
<dbReference type="AlphaFoldDB" id="A0A5C5V8J5"/>
<feature type="coiled-coil region" evidence="1">
    <location>
        <begin position="15"/>
        <end position="42"/>
    </location>
</feature>
<comment type="caution">
    <text evidence="2">The sequence shown here is derived from an EMBL/GenBank/DDBJ whole genome shotgun (WGS) entry which is preliminary data.</text>
</comment>
<evidence type="ECO:0000313" key="2">
    <source>
        <dbReference type="EMBL" id="TWT34085.1"/>
    </source>
</evidence>
<dbReference type="InterPro" id="IPR029013">
    <property type="entry name" value="HP0062-like_sf"/>
</dbReference>
<evidence type="ECO:0000313" key="3">
    <source>
        <dbReference type="Proteomes" id="UP000316714"/>
    </source>
</evidence>
<organism evidence="2 3">
    <name type="scientific">Posidoniimonas corsicana</name>
    <dbReference type="NCBI Taxonomy" id="1938618"/>
    <lineage>
        <taxon>Bacteria</taxon>
        <taxon>Pseudomonadati</taxon>
        <taxon>Planctomycetota</taxon>
        <taxon>Planctomycetia</taxon>
        <taxon>Pirellulales</taxon>
        <taxon>Lacipirellulaceae</taxon>
        <taxon>Posidoniimonas</taxon>
    </lineage>
</organism>
<reference evidence="2 3" key="1">
    <citation type="submission" date="2019-02" db="EMBL/GenBank/DDBJ databases">
        <title>Deep-cultivation of Planctomycetes and their phenomic and genomic characterization uncovers novel biology.</title>
        <authorList>
            <person name="Wiegand S."/>
            <person name="Jogler M."/>
            <person name="Boedeker C."/>
            <person name="Pinto D."/>
            <person name="Vollmers J."/>
            <person name="Rivas-Marin E."/>
            <person name="Kohn T."/>
            <person name="Peeters S.H."/>
            <person name="Heuer A."/>
            <person name="Rast P."/>
            <person name="Oberbeckmann S."/>
            <person name="Bunk B."/>
            <person name="Jeske O."/>
            <person name="Meyerdierks A."/>
            <person name="Storesund J.E."/>
            <person name="Kallscheuer N."/>
            <person name="Luecker S."/>
            <person name="Lage O.M."/>
            <person name="Pohl T."/>
            <person name="Merkel B.J."/>
            <person name="Hornburger P."/>
            <person name="Mueller R.-W."/>
            <person name="Bruemmer F."/>
            <person name="Labrenz M."/>
            <person name="Spormann A.M."/>
            <person name="Op Den Camp H."/>
            <person name="Overmann J."/>
            <person name="Amann R."/>
            <person name="Jetten M.S.M."/>
            <person name="Mascher T."/>
            <person name="Medema M.H."/>
            <person name="Devos D.P."/>
            <person name="Kaster A.-K."/>
            <person name="Ovreas L."/>
            <person name="Rohde M."/>
            <person name="Galperin M.Y."/>
            <person name="Jogler C."/>
        </authorList>
    </citation>
    <scope>NUCLEOTIDE SEQUENCE [LARGE SCALE GENOMIC DNA]</scope>
    <source>
        <strain evidence="2 3">KOR34</strain>
    </source>
</reference>
<accession>A0A5C5V8J5</accession>
<dbReference type="Proteomes" id="UP000316714">
    <property type="component" value="Unassembled WGS sequence"/>
</dbReference>
<dbReference type="SUPFAM" id="SSF158414">
    <property type="entry name" value="HP0062-like"/>
    <property type="match status" value="1"/>
</dbReference>
<dbReference type="OrthoDB" id="3035322at2"/>
<evidence type="ECO:0008006" key="4">
    <source>
        <dbReference type="Google" id="ProtNLM"/>
    </source>
</evidence>
<keyword evidence="1" id="KW-0175">Coiled coil</keyword>
<keyword evidence="3" id="KW-1185">Reference proteome</keyword>
<dbReference type="Pfam" id="PF06013">
    <property type="entry name" value="WXG100"/>
    <property type="match status" value="1"/>
</dbReference>
<evidence type="ECO:0000256" key="1">
    <source>
        <dbReference type="SAM" id="Coils"/>
    </source>
</evidence>